<sequence>MYINGHFYYAYKFGIVTNGLGIVRDISFYSKDLLTAHPDIVIAKKLDYPDEDKSLAGSKALIPVLKDFFEKHPIIHPKAFLGDAAFDSIEIYKYLLQVAPFNQAYIPLKNKLKIEGIDYSVNEEGIPFCPNNSSPLMRREGSKTHLRCGLPTIKYVCPKMKWEYNKETKTKRRGCHCGNPCTSSSYGRIIYVYPEKNLRAYPGTVRDTAE</sequence>
<dbReference type="EMBL" id="AWSU01000344">
    <property type="protein sequence ID" value="ERI74099.1"/>
    <property type="molecule type" value="Genomic_DNA"/>
</dbReference>
<comment type="caution">
    <text evidence="1">The sequence shown here is derived from an EMBL/GenBank/DDBJ whole genome shotgun (WGS) entry which is preliminary data.</text>
</comment>
<evidence type="ECO:0000313" key="1">
    <source>
        <dbReference type="EMBL" id="ERI74099.1"/>
    </source>
</evidence>
<organism evidence="1 2">
    <name type="scientific">[Clostridium] symbiosum ATCC 14940</name>
    <dbReference type="NCBI Taxonomy" id="411472"/>
    <lineage>
        <taxon>Bacteria</taxon>
        <taxon>Bacillati</taxon>
        <taxon>Bacillota</taxon>
        <taxon>Clostridia</taxon>
        <taxon>Lachnospirales</taxon>
        <taxon>Lachnospiraceae</taxon>
        <taxon>Otoolea</taxon>
    </lineage>
</organism>
<proteinExistence type="predicted"/>
<reference evidence="1 2" key="1">
    <citation type="submission" date="2013-07" db="EMBL/GenBank/DDBJ databases">
        <authorList>
            <person name="Weinstock G."/>
            <person name="Sodergren E."/>
            <person name="Wylie T."/>
            <person name="Fulton L."/>
            <person name="Fulton R."/>
            <person name="Fronick C."/>
            <person name="O'Laughlin M."/>
            <person name="Godfrey J."/>
            <person name="Miner T."/>
            <person name="Herter B."/>
            <person name="Appelbaum E."/>
            <person name="Cordes M."/>
            <person name="Lek S."/>
            <person name="Wollam A."/>
            <person name="Pepin K.H."/>
            <person name="Palsikar V.B."/>
            <person name="Mitreva M."/>
            <person name="Wilson R.K."/>
        </authorList>
    </citation>
    <scope>NUCLEOTIDE SEQUENCE [LARGE SCALE GENOMIC DNA]</scope>
    <source>
        <strain evidence="1 2">ATCC 14940</strain>
    </source>
</reference>
<evidence type="ECO:0000313" key="2">
    <source>
        <dbReference type="Proteomes" id="UP000016491"/>
    </source>
</evidence>
<protein>
    <recommendedName>
        <fullName evidence="3">Transposase IS4-like domain-containing protein</fullName>
    </recommendedName>
</protein>
<dbReference type="Proteomes" id="UP000016491">
    <property type="component" value="Unassembled WGS sequence"/>
</dbReference>
<gene>
    <name evidence="1" type="ORF">CLOSYM_04357</name>
</gene>
<dbReference type="AlphaFoldDB" id="A0ABC9TSP6"/>
<accession>A0ABC9TSP6</accession>
<name>A0ABC9TSP6_CLOSY</name>
<evidence type="ECO:0008006" key="3">
    <source>
        <dbReference type="Google" id="ProtNLM"/>
    </source>
</evidence>